<protein>
    <recommendedName>
        <fullName evidence="4">Secreted protein</fullName>
    </recommendedName>
</protein>
<dbReference type="SUPFAM" id="SSF53098">
    <property type="entry name" value="Ribonuclease H-like"/>
    <property type="match status" value="1"/>
</dbReference>
<reference evidence="2 3" key="1">
    <citation type="journal article" date="2023" name="Arcadia Sci">
        <title>De novo assembly of a long-read Amblyomma americanum tick genome.</title>
        <authorList>
            <person name="Chou S."/>
            <person name="Poskanzer K.E."/>
            <person name="Rollins M."/>
            <person name="Thuy-Boun P.S."/>
        </authorList>
    </citation>
    <scope>NUCLEOTIDE SEQUENCE [LARGE SCALE GENOMIC DNA]</scope>
    <source>
        <strain evidence="2">F_SG_1</strain>
        <tissue evidence="2">Salivary glands</tissue>
    </source>
</reference>
<dbReference type="Proteomes" id="UP001321473">
    <property type="component" value="Unassembled WGS sequence"/>
</dbReference>
<dbReference type="Gene3D" id="3.30.420.10">
    <property type="entry name" value="Ribonuclease H-like superfamily/Ribonuclease H"/>
    <property type="match status" value="1"/>
</dbReference>
<dbReference type="GO" id="GO:0003676">
    <property type="term" value="F:nucleic acid binding"/>
    <property type="evidence" value="ECO:0007669"/>
    <property type="project" value="InterPro"/>
</dbReference>
<accession>A0AAQ4EYR8</accession>
<feature type="non-terminal residue" evidence="2">
    <location>
        <position position="81"/>
    </location>
</feature>
<keyword evidence="3" id="KW-1185">Reference proteome</keyword>
<gene>
    <name evidence="2" type="ORF">V5799_018673</name>
</gene>
<feature type="signal peptide" evidence="1">
    <location>
        <begin position="1"/>
        <end position="20"/>
    </location>
</feature>
<comment type="caution">
    <text evidence="2">The sequence shown here is derived from an EMBL/GenBank/DDBJ whole genome shotgun (WGS) entry which is preliminary data.</text>
</comment>
<organism evidence="2 3">
    <name type="scientific">Amblyomma americanum</name>
    <name type="common">Lone star tick</name>
    <dbReference type="NCBI Taxonomy" id="6943"/>
    <lineage>
        <taxon>Eukaryota</taxon>
        <taxon>Metazoa</taxon>
        <taxon>Ecdysozoa</taxon>
        <taxon>Arthropoda</taxon>
        <taxon>Chelicerata</taxon>
        <taxon>Arachnida</taxon>
        <taxon>Acari</taxon>
        <taxon>Parasitiformes</taxon>
        <taxon>Ixodida</taxon>
        <taxon>Ixodoidea</taxon>
        <taxon>Ixodidae</taxon>
        <taxon>Amblyomminae</taxon>
        <taxon>Amblyomma</taxon>
    </lineage>
</organism>
<evidence type="ECO:0000313" key="3">
    <source>
        <dbReference type="Proteomes" id="UP001321473"/>
    </source>
</evidence>
<dbReference type="InterPro" id="IPR012337">
    <property type="entry name" value="RNaseH-like_sf"/>
</dbReference>
<dbReference type="InterPro" id="IPR036397">
    <property type="entry name" value="RNaseH_sf"/>
</dbReference>
<evidence type="ECO:0008006" key="4">
    <source>
        <dbReference type="Google" id="ProtNLM"/>
    </source>
</evidence>
<sequence>MKSAALVLLCFLSFNGLFEPGRRGSQTLIEELRNLFTNFGIPERLLMDKGPSCVPMETEDSLKKNEVMHFTTPPYDLATNG</sequence>
<name>A0AAQ4EYR8_AMBAM</name>
<keyword evidence="1" id="KW-0732">Signal</keyword>
<proteinExistence type="predicted"/>
<feature type="chain" id="PRO_5042919889" description="Secreted protein" evidence="1">
    <location>
        <begin position="21"/>
        <end position="81"/>
    </location>
</feature>
<evidence type="ECO:0000256" key="1">
    <source>
        <dbReference type="SAM" id="SignalP"/>
    </source>
</evidence>
<dbReference type="AlphaFoldDB" id="A0AAQ4EYR8"/>
<evidence type="ECO:0000313" key="2">
    <source>
        <dbReference type="EMBL" id="KAK8779986.1"/>
    </source>
</evidence>
<dbReference type="EMBL" id="JARKHS020009299">
    <property type="protein sequence ID" value="KAK8779986.1"/>
    <property type="molecule type" value="Genomic_DNA"/>
</dbReference>